<accession>A0A0F9JBW2</accession>
<dbReference type="EMBL" id="LAZR01018396">
    <property type="protein sequence ID" value="KKL96577.1"/>
    <property type="molecule type" value="Genomic_DNA"/>
</dbReference>
<dbReference type="Gene3D" id="2.60.120.200">
    <property type="match status" value="1"/>
</dbReference>
<evidence type="ECO:0008006" key="2">
    <source>
        <dbReference type="Google" id="ProtNLM"/>
    </source>
</evidence>
<sequence length="211" mass="23375">DTGDAAAGTNNNNFEIGRYSTNYFTGYLDEVRLYSNNITSANVTSLFNRTDDVLTNCKCWISMDNPTLGDKRGGRIALETDALLELFSREDFKGSPTTADWDTTNRRLAMSSSSNQMKSYNTVASSLAYSLISVGRRSFQTITLTADETKFGTDQITYQLSTNNSTWQTATLGTAVTLNSIDNILYWRVVFVGNGANETYIKNLQMAYGLV</sequence>
<dbReference type="SUPFAM" id="SSF49899">
    <property type="entry name" value="Concanavalin A-like lectins/glucanases"/>
    <property type="match status" value="1"/>
</dbReference>
<dbReference type="AlphaFoldDB" id="A0A0F9JBW2"/>
<gene>
    <name evidence="1" type="ORF">LCGC14_1843060</name>
</gene>
<comment type="caution">
    <text evidence="1">The sequence shown here is derived from an EMBL/GenBank/DDBJ whole genome shotgun (WGS) entry which is preliminary data.</text>
</comment>
<organism evidence="1">
    <name type="scientific">marine sediment metagenome</name>
    <dbReference type="NCBI Taxonomy" id="412755"/>
    <lineage>
        <taxon>unclassified sequences</taxon>
        <taxon>metagenomes</taxon>
        <taxon>ecological metagenomes</taxon>
    </lineage>
</organism>
<proteinExistence type="predicted"/>
<dbReference type="InterPro" id="IPR013320">
    <property type="entry name" value="ConA-like_dom_sf"/>
</dbReference>
<reference evidence="1" key="1">
    <citation type="journal article" date="2015" name="Nature">
        <title>Complex archaea that bridge the gap between prokaryotes and eukaryotes.</title>
        <authorList>
            <person name="Spang A."/>
            <person name="Saw J.H."/>
            <person name="Jorgensen S.L."/>
            <person name="Zaremba-Niedzwiedzka K."/>
            <person name="Martijn J."/>
            <person name="Lind A.E."/>
            <person name="van Eijk R."/>
            <person name="Schleper C."/>
            <person name="Guy L."/>
            <person name="Ettema T.J."/>
        </authorList>
    </citation>
    <scope>NUCLEOTIDE SEQUENCE</scope>
</reference>
<evidence type="ECO:0000313" key="1">
    <source>
        <dbReference type="EMBL" id="KKL96577.1"/>
    </source>
</evidence>
<feature type="non-terminal residue" evidence="1">
    <location>
        <position position="1"/>
    </location>
</feature>
<name>A0A0F9JBW2_9ZZZZ</name>
<protein>
    <recommendedName>
        <fullName evidence="2">LamG-like jellyroll fold domain-containing protein</fullName>
    </recommendedName>
</protein>